<keyword evidence="1" id="KW-0472">Membrane</keyword>
<dbReference type="Proteomes" id="UP000429607">
    <property type="component" value="Unassembled WGS sequence"/>
</dbReference>
<protein>
    <submittedName>
        <fullName evidence="2">Uncharacterized protein</fullName>
    </submittedName>
</protein>
<sequence>MSVSLLPYPLWRAIGHTVIVSALSTGILYAFALAIGFPLPFSLLTTTPLWVVLISITLVFEWGGKVRKTPGAATMIVNAIKLWMCEVLLVFIYPPYFYVFTTLSERAQMAFALLLPAIKLLMRNLFSRTILHLTDELPEAVIFNCDVFNALFVAYCMQNSPSVWTTLEIMAVDIIMMTISLRDAERTKKSLADLETRIDQQFVWDRYASFGSRSRPPTALDRASMLLRLRRDVRPEMRISSFLELKRVAPILESIVPPLLKVRRKKSLVMSAKHSIRKLSGNSGKRVHPVRVAGHHLPKLPVTIRYTRLVQRLLYQAEFILLLNYVEVIIPLVFSIYLYGMYHLPNREYYAQLHGMTENELIQTLKNVLFYCSLQLVSLKKQLGFSPIHHLAFVLDKQFVGIQVKLLFWVYYNAQASLALGLRLHLSVPLATPTSSDI</sequence>
<proteinExistence type="predicted"/>
<keyword evidence="1" id="KW-0812">Transmembrane</keyword>
<feature type="transmembrane region" description="Helical" evidence="1">
    <location>
        <begin position="72"/>
        <end position="94"/>
    </location>
</feature>
<feature type="transmembrane region" description="Helical" evidence="1">
    <location>
        <begin position="12"/>
        <end position="35"/>
    </location>
</feature>
<comment type="caution">
    <text evidence="2">The sequence shown here is derived from an EMBL/GenBank/DDBJ whole genome shotgun (WGS) entry which is preliminary data.</text>
</comment>
<evidence type="ECO:0000313" key="2">
    <source>
        <dbReference type="EMBL" id="KAE9016967.1"/>
    </source>
</evidence>
<feature type="transmembrane region" description="Helical" evidence="1">
    <location>
        <begin position="319"/>
        <end position="342"/>
    </location>
</feature>
<accession>A0A6A3LGA4</accession>
<evidence type="ECO:0000256" key="1">
    <source>
        <dbReference type="SAM" id="Phobius"/>
    </source>
</evidence>
<reference evidence="2 3" key="1">
    <citation type="submission" date="2018-09" db="EMBL/GenBank/DDBJ databases">
        <title>Genomic investigation of the strawberry pathogen Phytophthora fragariae indicates pathogenicity is determined by transcriptional variation in three key races.</title>
        <authorList>
            <person name="Adams T.M."/>
            <person name="Armitage A.D."/>
            <person name="Sobczyk M.K."/>
            <person name="Bates H.J."/>
            <person name="Dunwell J.M."/>
            <person name="Nellist C.F."/>
            <person name="Harrison R.J."/>
        </authorList>
    </citation>
    <scope>NUCLEOTIDE SEQUENCE [LARGE SCALE GENOMIC DNA]</scope>
    <source>
        <strain evidence="2 3">SCRP249</strain>
    </source>
</reference>
<dbReference type="EMBL" id="QXFV01001045">
    <property type="protein sequence ID" value="KAE9016967.1"/>
    <property type="molecule type" value="Genomic_DNA"/>
</dbReference>
<organism evidence="2 3">
    <name type="scientific">Phytophthora rubi</name>
    <dbReference type="NCBI Taxonomy" id="129364"/>
    <lineage>
        <taxon>Eukaryota</taxon>
        <taxon>Sar</taxon>
        <taxon>Stramenopiles</taxon>
        <taxon>Oomycota</taxon>
        <taxon>Peronosporomycetes</taxon>
        <taxon>Peronosporales</taxon>
        <taxon>Peronosporaceae</taxon>
        <taxon>Phytophthora</taxon>
    </lineage>
</organism>
<dbReference type="AlphaFoldDB" id="A0A6A3LGA4"/>
<keyword evidence="1" id="KW-1133">Transmembrane helix</keyword>
<name>A0A6A3LGA4_9STRA</name>
<evidence type="ECO:0000313" key="3">
    <source>
        <dbReference type="Proteomes" id="UP000429607"/>
    </source>
</evidence>
<gene>
    <name evidence="2" type="ORF">PR001_g14522</name>
</gene>
<feature type="transmembrane region" description="Helical" evidence="1">
    <location>
        <begin position="41"/>
        <end position="60"/>
    </location>
</feature>